<name>A0A6J6I8U7_9ZZZZ</name>
<proteinExistence type="predicted"/>
<feature type="region of interest" description="Disordered" evidence="1">
    <location>
        <begin position="24"/>
        <end position="46"/>
    </location>
</feature>
<gene>
    <name evidence="2" type="ORF">UFOPK1961_00135</name>
</gene>
<reference evidence="2" key="1">
    <citation type="submission" date="2020-05" db="EMBL/GenBank/DDBJ databases">
        <authorList>
            <person name="Chiriac C."/>
            <person name="Salcher M."/>
            <person name="Ghai R."/>
            <person name="Kavagutti S V."/>
        </authorList>
    </citation>
    <scope>NUCLEOTIDE SEQUENCE</scope>
</reference>
<sequence>MRFSIGLTRLPLPQFTWASIDKQVEDTQPAPTDLTAELTVKEDDNS</sequence>
<dbReference type="AlphaFoldDB" id="A0A6J6I8U7"/>
<evidence type="ECO:0000256" key="1">
    <source>
        <dbReference type="SAM" id="MobiDB-lite"/>
    </source>
</evidence>
<evidence type="ECO:0000313" key="2">
    <source>
        <dbReference type="EMBL" id="CAB4622080.1"/>
    </source>
</evidence>
<accession>A0A6J6I8U7</accession>
<dbReference type="EMBL" id="CAEZVJ010000007">
    <property type="protein sequence ID" value="CAB4622080.1"/>
    <property type="molecule type" value="Genomic_DNA"/>
</dbReference>
<organism evidence="2">
    <name type="scientific">freshwater metagenome</name>
    <dbReference type="NCBI Taxonomy" id="449393"/>
    <lineage>
        <taxon>unclassified sequences</taxon>
        <taxon>metagenomes</taxon>
        <taxon>ecological metagenomes</taxon>
    </lineage>
</organism>
<protein>
    <submittedName>
        <fullName evidence="2">Unannotated protein</fullName>
    </submittedName>
</protein>